<dbReference type="PANTHER" id="PTHR13068:SF9">
    <property type="entry name" value="TRANSCRIPTION TERMINATION FACTOR MTERF5, CHLOROPLASTIC"/>
    <property type="match status" value="1"/>
</dbReference>
<dbReference type="Pfam" id="PF04979">
    <property type="entry name" value="IPP-2"/>
    <property type="match status" value="1"/>
</dbReference>
<accession>A0A0D3F7A3</accession>
<dbReference type="InterPro" id="IPR007062">
    <property type="entry name" value="PPI-2"/>
</dbReference>
<evidence type="ECO:0000256" key="1">
    <source>
        <dbReference type="ARBA" id="ARBA00007692"/>
    </source>
</evidence>
<reference evidence="5" key="2">
    <citation type="submission" date="2015-03" db="UniProtKB">
        <authorList>
            <consortium name="EnsemblPlants"/>
        </authorList>
    </citation>
    <scope>IDENTIFICATION</scope>
</reference>
<evidence type="ECO:0000313" key="6">
    <source>
        <dbReference type="Proteomes" id="UP000026960"/>
    </source>
</evidence>
<proteinExistence type="inferred from homology"/>
<dbReference type="InterPro" id="IPR038538">
    <property type="entry name" value="MTERF_sf"/>
</dbReference>
<keyword evidence="2" id="KW-0804">Transcription</keyword>
<reference evidence="5" key="1">
    <citation type="journal article" date="2009" name="Rice">
        <title>De Novo Next Generation Sequencing of Plant Genomes.</title>
        <authorList>
            <person name="Rounsley S."/>
            <person name="Marri P.R."/>
            <person name="Yu Y."/>
            <person name="He R."/>
            <person name="Sisneros N."/>
            <person name="Goicoechea J.L."/>
            <person name="Lee S.J."/>
            <person name="Angelova A."/>
            <person name="Kudrna D."/>
            <person name="Luo M."/>
            <person name="Affourtit J."/>
            <person name="Desany B."/>
            <person name="Knight J."/>
            <person name="Niazi F."/>
            <person name="Egholm M."/>
            <person name="Wing R.A."/>
        </authorList>
    </citation>
    <scope>NUCLEOTIDE SEQUENCE [LARGE SCALE GENOMIC DNA]</scope>
    <source>
        <strain evidence="5">cv. IRGC 105608</strain>
    </source>
</reference>
<dbReference type="Proteomes" id="UP000026960">
    <property type="component" value="Chromosome 2"/>
</dbReference>
<dbReference type="FunFam" id="1.25.70.10:FF:000008">
    <property type="entry name" value="Transcription termination factor MTERF5 chloroplastic"/>
    <property type="match status" value="1"/>
</dbReference>
<protein>
    <submittedName>
        <fullName evidence="5">Uncharacterized protein</fullName>
    </submittedName>
</protein>
<feature type="compositionally biased region" description="Acidic residues" evidence="4">
    <location>
        <begin position="97"/>
        <end position="110"/>
    </location>
</feature>
<keyword evidence="6" id="KW-1185">Reference proteome</keyword>
<feature type="compositionally biased region" description="Basic and acidic residues" evidence="4">
    <location>
        <begin position="1"/>
        <end position="21"/>
    </location>
</feature>
<sequence>MQAKESKKSRDRGRDRVKWNEENLNDIESTKPVREKITEPKTPYHSMIDEDDGTVSPKRTIEESVDKSTHADAIKTALMEAVSSGKLSAREHLESCSNEEEEEQEEQEEEVAIKQGTDFEEQRKAHYDEFRKMKELRRRGTPSQEEMPNVPLCVRGSKICIQHPQFLHIVITPLSGHGHTKIGVIRGVYLQKEQDKPGHSRYSRRRPPPAAPVAAVAVAADDDELGGGRTPEQPPRGTVRPAGTPSASAMAAHTFPLPFLPQIRMICASGNAQSSAAVRSRLLAAEREEAKAVLSLFLRQKGLRSILAARIANKADGFIEHLVSKLHITYRSRYAEEIKNVVRKFPAFAYYNVDRKIKPLVALLLELGVPRSNIPGIIKKRPQLCGISLSDNLKPMMTYLENIGINKDQWSKVLSRFPALLTYSRQKVETTVSFLTELGVPKENIGKILTRCPHIMSYSVNDNLRPTAEYFQSIGADAASLIQKSPQAFGLNIEAKLKPITEFFLERDFTMEEIGTMANRFGIIHTLSMEDNLLPKYEYFLTMGYPRNELVKFPQYFGYSLEQRIKPRYARMIDCGVRLILNQLLSVSDSRFEDILRKRMDGI</sequence>
<evidence type="ECO:0000256" key="2">
    <source>
        <dbReference type="ARBA" id="ARBA00022472"/>
    </source>
</evidence>
<evidence type="ECO:0000313" key="5">
    <source>
        <dbReference type="EnsemblPlants" id="OBART02G23130.2"/>
    </source>
</evidence>
<dbReference type="InterPro" id="IPR003690">
    <property type="entry name" value="MTERF"/>
</dbReference>
<keyword evidence="2" id="KW-0805">Transcription regulation</keyword>
<keyword evidence="3" id="KW-0809">Transit peptide</keyword>
<dbReference type="Gene3D" id="1.25.70.10">
    <property type="entry name" value="Transcription termination factor 3, mitochondrial"/>
    <property type="match status" value="1"/>
</dbReference>
<dbReference type="Gramene" id="OBART02G23130.2">
    <property type="protein sequence ID" value="OBART02G23130.2"/>
    <property type="gene ID" value="OBART02G23130"/>
</dbReference>
<evidence type="ECO:0000256" key="3">
    <source>
        <dbReference type="ARBA" id="ARBA00022946"/>
    </source>
</evidence>
<dbReference type="PANTHER" id="PTHR13068">
    <property type="entry name" value="CGI-12 PROTEIN-RELATED"/>
    <property type="match status" value="1"/>
</dbReference>
<feature type="region of interest" description="Disordered" evidence="4">
    <location>
        <begin position="86"/>
        <end position="127"/>
    </location>
</feature>
<organism evidence="5">
    <name type="scientific">Oryza barthii</name>
    <dbReference type="NCBI Taxonomy" id="65489"/>
    <lineage>
        <taxon>Eukaryota</taxon>
        <taxon>Viridiplantae</taxon>
        <taxon>Streptophyta</taxon>
        <taxon>Embryophyta</taxon>
        <taxon>Tracheophyta</taxon>
        <taxon>Spermatophyta</taxon>
        <taxon>Magnoliopsida</taxon>
        <taxon>Liliopsida</taxon>
        <taxon>Poales</taxon>
        <taxon>Poaceae</taxon>
        <taxon>BOP clade</taxon>
        <taxon>Oryzoideae</taxon>
        <taxon>Oryzeae</taxon>
        <taxon>Oryzinae</taxon>
        <taxon>Oryza</taxon>
    </lineage>
</organism>
<evidence type="ECO:0000256" key="4">
    <source>
        <dbReference type="SAM" id="MobiDB-lite"/>
    </source>
</evidence>
<dbReference type="GO" id="GO:0006353">
    <property type="term" value="P:DNA-templated transcription termination"/>
    <property type="evidence" value="ECO:0007669"/>
    <property type="project" value="UniProtKB-KW"/>
</dbReference>
<dbReference type="SMART" id="SM00733">
    <property type="entry name" value="Mterf"/>
    <property type="match status" value="7"/>
</dbReference>
<dbReference type="AlphaFoldDB" id="A0A0D3F7A3"/>
<dbReference type="GO" id="GO:0004864">
    <property type="term" value="F:protein phosphatase inhibitor activity"/>
    <property type="evidence" value="ECO:0007669"/>
    <property type="project" value="InterPro"/>
</dbReference>
<dbReference type="Pfam" id="PF02536">
    <property type="entry name" value="mTERF"/>
    <property type="match status" value="1"/>
</dbReference>
<dbReference type="EnsemblPlants" id="OBART02G23130.2">
    <property type="protein sequence ID" value="OBART02G23130.2"/>
    <property type="gene ID" value="OBART02G23130"/>
</dbReference>
<feature type="region of interest" description="Disordered" evidence="4">
    <location>
        <begin position="222"/>
        <end position="246"/>
    </location>
</feature>
<keyword evidence="2" id="KW-0806">Transcription termination</keyword>
<feature type="compositionally biased region" description="Basic and acidic residues" evidence="4">
    <location>
        <begin position="28"/>
        <end position="39"/>
    </location>
</feature>
<feature type="region of interest" description="Disordered" evidence="4">
    <location>
        <begin position="1"/>
        <end position="57"/>
    </location>
</feature>
<name>A0A0D3F7A3_9ORYZ</name>
<dbReference type="GO" id="GO:0003676">
    <property type="term" value="F:nucleic acid binding"/>
    <property type="evidence" value="ECO:0007669"/>
    <property type="project" value="InterPro"/>
</dbReference>
<comment type="similarity">
    <text evidence="1">Belongs to the mTERF family.</text>
</comment>
<dbReference type="GO" id="GO:0009966">
    <property type="term" value="P:regulation of signal transduction"/>
    <property type="evidence" value="ECO:0007669"/>
    <property type="project" value="InterPro"/>
</dbReference>